<protein>
    <submittedName>
        <fullName evidence="1">Uncharacterized protein</fullName>
    </submittedName>
</protein>
<evidence type="ECO:0000313" key="2">
    <source>
        <dbReference type="Proteomes" id="UP000026961"/>
    </source>
</evidence>
<reference evidence="1" key="1">
    <citation type="submission" date="2015-04" db="UniProtKB">
        <authorList>
            <consortium name="EnsemblPlants"/>
        </authorList>
    </citation>
    <scope>IDENTIFICATION</scope>
</reference>
<evidence type="ECO:0000313" key="1">
    <source>
        <dbReference type="EnsemblPlants" id="OGLUM04G07850.1"/>
    </source>
</evidence>
<dbReference type="Proteomes" id="UP000026961">
    <property type="component" value="Chromosome 4"/>
</dbReference>
<accession>A0A0D9ZJ37</accession>
<organism evidence="1">
    <name type="scientific">Oryza glumipatula</name>
    <dbReference type="NCBI Taxonomy" id="40148"/>
    <lineage>
        <taxon>Eukaryota</taxon>
        <taxon>Viridiplantae</taxon>
        <taxon>Streptophyta</taxon>
        <taxon>Embryophyta</taxon>
        <taxon>Tracheophyta</taxon>
        <taxon>Spermatophyta</taxon>
        <taxon>Magnoliopsida</taxon>
        <taxon>Liliopsida</taxon>
        <taxon>Poales</taxon>
        <taxon>Poaceae</taxon>
        <taxon>BOP clade</taxon>
        <taxon>Oryzoideae</taxon>
        <taxon>Oryzeae</taxon>
        <taxon>Oryzinae</taxon>
        <taxon>Oryza</taxon>
    </lineage>
</organism>
<reference evidence="1" key="2">
    <citation type="submission" date="2018-05" db="EMBL/GenBank/DDBJ databases">
        <title>OgluRS3 (Oryza glumaepatula Reference Sequence Version 3).</title>
        <authorList>
            <person name="Zhang J."/>
            <person name="Kudrna D."/>
            <person name="Lee S."/>
            <person name="Talag J."/>
            <person name="Welchert J."/>
            <person name="Wing R.A."/>
        </authorList>
    </citation>
    <scope>NUCLEOTIDE SEQUENCE [LARGE SCALE GENOMIC DNA]</scope>
</reference>
<keyword evidence="2" id="KW-1185">Reference proteome</keyword>
<dbReference type="EnsemblPlants" id="OGLUM04G07850.1">
    <property type="protein sequence ID" value="OGLUM04G07850.1"/>
    <property type="gene ID" value="OGLUM04G07850"/>
</dbReference>
<dbReference type="HOGENOM" id="CLU_2816579_0_0_1"/>
<proteinExistence type="predicted"/>
<name>A0A0D9ZJ37_9ORYZ</name>
<sequence length="67" mass="6949">MQTGFWQETNSQLQLTLHKGRLLPAHQQGTMLGPARMEAPGPAVGAALGTAVALGTAIGREAALLLE</sequence>
<dbReference type="AlphaFoldDB" id="A0A0D9ZJ37"/>
<dbReference type="Gramene" id="OGLUM04G07850.1">
    <property type="protein sequence ID" value="OGLUM04G07850.1"/>
    <property type="gene ID" value="OGLUM04G07850"/>
</dbReference>